<feature type="transmembrane region" description="Helical" evidence="6">
    <location>
        <begin position="418"/>
        <end position="440"/>
    </location>
</feature>
<dbReference type="Pfam" id="PF02687">
    <property type="entry name" value="FtsX"/>
    <property type="match status" value="2"/>
</dbReference>
<feature type="transmembrane region" description="Helical" evidence="6">
    <location>
        <begin position="256"/>
        <end position="275"/>
    </location>
</feature>
<feature type="transmembrane region" description="Helical" evidence="6">
    <location>
        <begin position="788"/>
        <end position="807"/>
    </location>
</feature>
<feature type="domain" description="ABC3 transporter permease C-terminal" evidence="7">
    <location>
        <begin position="262"/>
        <end position="377"/>
    </location>
</feature>
<evidence type="ECO:0000259" key="7">
    <source>
        <dbReference type="Pfam" id="PF02687"/>
    </source>
</evidence>
<evidence type="ECO:0000256" key="5">
    <source>
        <dbReference type="ARBA" id="ARBA00023136"/>
    </source>
</evidence>
<keyword evidence="2" id="KW-1003">Cell membrane</keyword>
<dbReference type="STRING" id="375760.SAMN04488073_0053"/>
<dbReference type="InterPro" id="IPR003838">
    <property type="entry name" value="ABC3_permease_C"/>
</dbReference>
<comment type="subcellular location">
    <subcellularLocation>
        <location evidence="1">Cell membrane</location>
        <topology evidence="1">Multi-pass membrane protein</topology>
    </subcellularLocation>
</comment>
<feature type="transmembrane region" description="Helical" evidence="6">
    <location>
        <begin position="21"/>
        <end position="40"/>
    </location>
</feature>
<evidence type="ECO:0000256" key="1">
    <source>
        <dbReference type="ARBA" id="ARBA00004651"/>
    </source>
</evidence>
<feature type="transmembrane region" description="Helical" evidence="6">
    <location>
        <begin position="308"/>
        <end position="330"/>
    </location>
</feature>
<evidence type="ECO:0000313" key="8">
    <source>
        <dbReference type="EMBL" id="SFR37657.1"/>
    </source>
</evidence>
<dbReference type="OrthoDB" id="5292592at2"/>
<feature type="transmembrane region" description="Helical" evidence="6">
    <location>
        <begin position="393"/>
        <end position="412"/>
    </location>
</feature>
<proteinExistence type="predicted"/>
<evidence type="ECO:0000256" key="3">
    <source>
        <dbReference type="ARBA" id="ARBA00022692"/>
    </source>
</evidence>
<organism evidence="8 9">
    <name type="scientific">Marinobacter gudaonensis</name>
    <dbReference type="NCBI Taxonomy" id="375760"/>
    <lineage>
        <taxon>Bacteria</taxon>
        <taxon>Pseudomonadati</taxon>
        <taxon>Pseudomonadota</taxon>
        <taxon>Gammaproteobacteria</taxon>
        <taxon>Pseudomonadales</taxon>
        <taxon>Marinobacteraceae</taxon>
        <taxon>Marinobacter</taxon>
    </lineage>
</organism>
<name>A0A1I6G6H8_9GAMM</name>
<keyword evidence="9" id="KW-1185">Reference proteome</keyword>
<dbReference type="Proteomes" id="UP000199290">
    <property type="component" value="Unassembled WGS sequence"/>
</dbReference>
<dbReference type="GO" id="GO:0005886">
    <property type="term" value="C:plasma membrane"/>
    <property type="evidence" value="ECO:0007669"/>
    <property type="project" value="UniProtKB-SubCell"/>
</dbReference>
<accession>A0A1I6G6H8</accession>
<reference evidence="9" key="1">
    <citation type="submission" date="2016-10" db="EMBL/GenBank/DDBJ databases">
        <authorList>
            <person name="Varghese N."/>
            <person name="Submissions S."/>
        </authorList>
    </citation>
    <scope>NUCLEOTIDE SEQUENCE [LARGE SCALE GENOMIC DNA]</scope>
    <source>
        <strain evidence="9">CGMCC 1.6294</strain>
    </source>
</reference>
<dbReference type="PANTHER" id="PTHR30287">
    <property type="entry name" value="MEMBRANE COMPONENT OF PREDICTED ABC SUPERFAMILY METABOLITE UPTAKE TRANSPORTER"/>
    <property type="match status" value="1"/>
</dbReference>
<keyword evidence="5 6" id="KW-0472">Membrane</keyword>
<gene>
    <name evidence="8" type="ORF">SAMN04488073_0053</name>
</gene>
<dbReference type="RefSeq" id="WP_091984613.1">
    <property type="nucleotide sequence ID" value="NZ_FOYV01000001.1"/>
</dbReference>
<dbReference type="InterPro" id="IPR038766">
    <property type="entry name" value="Membrane_comp_ABC_pdt"/>
</dbReference>
<feature type="transmembrane region" description="Helical" evidence="6">
    <location>
        <begin position="706"/>
        <end position="725"/>
    </location>
</feature>
<feature type="transmembrane region" description="Helical" evidence="6">
    <location>
        <begin position="746"/>
        <end position="768"/>
    </location>
</feature>
<evidence type="ECO:0000313" key="9">
    <source>
        <dbReference type="Proteomes" id="UP000199290"/>
    </source>
</evidence>
<feature type="transmembrane region" description="Helical" evidence="6">
    <location>
        <begin position="471"/>
        <end position="491"/>
    </location>
</feature>
<dbReference type="PANTHER" id="PTHR30287:SF1">
    <property type="entry name" value="INNER MEMBRANE PROTEIN"/>
    <property type="match status" value="1"/>
</dbReference>
<keyword evidence="4 6" id="KW-1133">Transmembrane helix</keyword>
<evidence type="ECO:0000256" key="4">
    <source>
        <dbReference type="ARBA" id="ARBA00022989"/>
    </source>
</evidence>
<dbReference type="EMBL" id="FOYV01000001">
    <property type="protein sequence ID" value="SFR37657.1"/>
    <property type="molecule type" value="Genomic_DNA"/>
</dbReference>
<evidence type="ECO:0000256" key="6">
    <source>
        <dbReference type="SAM" id="Phobius"/>
    </source>
</evidence>
<sequence length="828" mass="91423">MAAARKLMSVRRDWRERDVRVVLAALMIAVATVATIALFASQLQRTLVSSASTFLAADRQLEAENGRPIPDAWLEEAADRNLQTGRMVEFSTMVFGADNFQLVSVKAVSDAYPLKGEIEIQRDPAAPRELVQQGPRPGEVWINPRLLRLLDLQIGQSLDVGNLSLTVSGLLLREPDGGFRLSALAPRVMMHVDDVAATGVIQEGSRVEYVYLFAGEESVLESYYQWLQPRLEPSHEWEGVRDGETFSRSLERAERFLLLGGSLAVLLAAVAVAVASRQYVLSQRDTVALLKTLGLNSAAIGGLYLRRLALWGLAGMAGGLAIALPLYWLLTRMLGEMLDRAVDFQLDPAALIPALLTALVSLFAFAYPPVRRLRNVPAMRVLRSQPGETGREALPDLIIAIVAVFGLVWMYAGELALVVSLLGGLALLLGTLGLVGWLLVATLRKVRGGGNAWRLALVGLYRHRRASLSQIAVFAMTLMLAATLILVRTSLLADWQAQLPNDAPNHFLINIAPDTVEQVDNFWQERGQPLDKLYPMVRGRLTELNGQPVKEAVSKDENVGALNRELNLTWMSELPEDNRIVEGQWFDPGQARGVSVEAELADRLGLVLGDELTFTIGSEKVTEKVTSIRTVQWDSMKPNFYMAFPPEGGLTDMPATWITSFYLPRERKDALNEFSRQFPTVSVLEIDHIIERIQEIVRQVTQAIEAILALILAAALVVMAAVVSATLRDRQREGALLRTLGGRQNLLVRSTMLEFALLGGFAGLLGVTAAEAAVWALQFRMFEGTFQWHWHVVLPIPLVSALVLAIFGRWQLRPVLSVSPMLLLRRLE</sequence>
<keyword evidence="3 6" id="KW-0812">Transmembrane</keyword>
<feature type="domain" description="ABC3 transporter permease C-terminal" evidence="7">
    <location>
        <begin position="707"/>
        <end position="806"/>
    </location>
</feature>
<evidence type="ECO:0000256" key="2">
    <source>
        <dbReference type="ARBA" id="ARBA00022475"/>
    </source>
</evidence>
<dbReference type="AlphaFoldDB" id="A0A1I6G6H8"/>
<protein>
    <submittedName>
        <fullName evidence="8">Putative ABC transport system permease protein</fullName>
    </submittedName>
</protein>
<feature type="transmembrane region" description="Helical" evidence="6">
    <location>
        <begin position="350"/>
        <end position="370"/>
    </location>
</feature>